<evidence type="ECO:0000256" key="1">
    <source>
        <dbReference type="SAM" id="MobiDB-lite"/>
    </source>
</evidence>
<feature type="region of interest" description="Disordered" evidence="1">
    <location>
        <begin position="82"/>
        <end position="113"/>
    </location>
</feature>
<proteinExistence type="predicted"/>
<evidence type="ECO:0008006" key="4">
    <source>
        <dbReference type="Google" id="ProtNLM"/>
    </source>
</evidence>
<dbReference type="InterPro" id="IPR050066">
    <property type="entry name" value="UvrABC_protein_C"/>
</dbReference>
<reference evidence="3" key="1">
    <citation type="journal article" date="2019" name="Int. J. Syst. Evol. Microbiol.">
        <title>The Global Catalogue of Microorganisms (GCM) 10K type strain sequencing project: providing services to taxonomists for standard genome sequencing and annotation.</title>
        <authorList>
            <consortium name="The Broad Institute Genomics Platform"/>
            <consortium name="The Broad Institute Genome Sequencing Center for Infectious Disease"/>
            <person name="Wu L."/>
            <person name="Ma J."/>
        </authorList>
    </citation>
    <scope>NUCLEOTIDE SEQUENCE [LARGE SCALE GENOMIC DNA]</scope>
    <source>
        <strain evidence="3">NBRC 108565</strain>
    </source>
</reference>
<evidence type="ECO:0000313" key="3">
    <source>
        <dbReference type="Proteomes" id="UP001321475"/>
    </source>
</evidence>
<evidence type="ECO:0000313" key="2">
    <source>
        <dbReference type="EMBL" id="BDZ43329.1"/>
    </source>
</evidence>
<keyword evidence="3" id="KW-1185">Reference proteome</keyword>
<dbReference type="PANTHER" id="PTHR30562">
    <property type="entry name" value="UVRC/OXIDOREDUCTASE"/>
    <property type="match status" value="1"/>
</dbReference>
<sequence>MTNEPYPRLSVVREVSDDGAHHIGPFGSRRAAQDAVDAIHEAVPLRRCTRRLPKVAPAGATACALAEIGRCSAPCLPRSPDSTIESAADAGAGTTTGSASGTAPGTAPGRANGTAISDTAGGYAATVDLARSAMLGDASAVVTALSEQIRRHSRSEEYEQAGDVSRRLGSFLRGASRTQSIGRLAACPEVVAARPTEDAGWELVVIKHARLAATAVAPRGEDPRPHVDALRATADDVPAPVLPAPACHPHEADIVLAWLDRPGTRLVEIDGVWSSPVRSALSYDDLAAAVASSG</sequence>
<gene>
    <name evidence="2" type="ORF">GCM10025865_26280</name>
</gene>
<accession>A0ABM8G550</accession>
<dbReference type="Proteomes" id="UP001321475">
    <property type="component" value="Chromosome"/>
</dbReference>
<feature type="compositionally biased region" description="Low complexity" evidence="1">
    <location>
        <begin position="86"/>
        <end position="113"/>
    </location>
</feature>
<organism evidence="2 3">
    <name type="scientific">Paraoerskovia sediminicola</name>
    <dbReference type="NCBI Taxonomy" id="1138587"/>
    <lineage>
        <taxon>Bacteria</taxon>
        <taxon>Bacillati</taxon>
        <taxon>Actinomycetota</taxon>
        <taxon>Actinomycetes</taxon>
        <taxon>Micrococcales</taxon>
        <taxon>Cellulomonadaceae</taxon>
        <taxon>Paraoerskovia</taxon>
    </lineage>
</organism>
<dbReference type="EMBL" id="AP027729">
    <property type="protein sequence ID" value="BDZ43329.1"/>
    <property type="molecule type" value="Genomic_DNA"/>
</dbReference>
<name>A0ABM8G550_9CELL</name>
<protein>
    <recommendedName>
        <fullName evidence="4">DUF222 domain-containing protein</fullName>
    </recommendedName>
</protein>
<dbReference type="PANTHER" id="PTHR30562:SF1">
    <property type="entry name" value="UVRABC SYSTEM PROTEIN C"/>
    <property type="match status" value="1"/>
</dbReference>